<comment type="caution">
    <text evidence="2">The sequence shown here is derived from an EMBL/GenBank/DDBJ whole genome shotgun (WGS) entry which is preliminary data.</text>
</comment>
<feature type="region of interest" description="Disordered" evidence="1">
    <location>
        <begin position="288"/>
        <end position="351"/>
    </location>
</feature>
<reference evidence="2 3" key="1">
    <citation type="journal article" date="2014" name="Mol. Plant">
        <title>Chromosome Scale Genome Assembly and Transcriptome Profiling of Nannochloropsis gaditana in Nitrogen Depletion.</title>
        <authorList>
            <person name="Corteggiani Carpinelli E."/>
            <person name="Telatin A."/>
            <person name="Vitulo N."/>
            <person name="Forcato C."/>
            <person name="D'Angelo M."/>
            <person name="Schiavon R."/>
            <person name="Vezzi A."/>
            <person name="Giacometti G.M."/>
            <person name="Morosinotto T."/>
            <person name="Valle G."/>
        </authorList>
    </citation>
    <scope>NUCLEOTIDE SEQUENCE [LARGE SCALE GENOMIC DNA]</scope>
    <source>
        <strain evidence="2 3">B-31</strain>
    </source>
</reference>
<organism evidence="2 3">
    <name type="scientific">Nannochloropsis gaditana</name>
    <dbReference type="NCBI Taxonomy" id="72520"/>
    <lineage>
        <taxon>Eukaryota</taxon>
        <taxon>Sar</taxon>
        <taxon>Stramenopiles</taxon>
        <taxon>Ochrophyta</taxon>
        <taxon>Eustigmatophyceae</taxon>
        <taxon>Eustigmatales</taxon>
        <taxon>Monodopsidaceae</taxon>
        <taxon>Nannochloropsis</taxon>
    </lineage>
</organism>
<protein>
    <submittedName>
        <fullName evidence="2">Uncharacterized protein</fullName>
    </submittedName>
</protein>
<feature type="compositionally biased region" description="Polar residues" evidence="1">
    <location>
        <begin position="303"/>
        <end position="351"/>
    </location>
</feature>
<dbReference type="AlphaFoldDB" id="W7TMB1"/>
<proteinExistence type="predicted"/>
<keyword evidence="3" id="KW-1185">Reference proteome</keyword>
<dbReference type="EMBL" id="AZIL01000352">
    <property type="protein sequence ID" value="EWM28240.1"/>
    <property type="molecule type" value="Genomic_DNA"/>
</dbReference>
<dbReference type="Proteomes" id="UP000019335">
    <property type="component" value="Chromosome 5"/>
</dbReference>
<feature type="region of interest" description="Disordered" evidence="1">
    <location>
        <begin position="42"/>
        <end position="75"/>
    </location>
</feature>
<dbReference type="OrthoDB" id="10329933at2759"/>
<feature type="compositionally biased region" description="Low complexity" evidence="1">
    <location>
        <begin position="50"/>
        <end position="65"/>
    </location>
</feature>
<evidence type="ECO:0000313" key="2">
    <source>
        <dbReference type="EMBL" id="EWM28240.1"/>
    </source>
</evidence>
<dbReference type="Gene3D" id="6.10.140.1350">
    <property type="match status" value="1"/>
</dbReference>
<accession>W7TMB1</accession>
<name>W7TMB1_9STRA</name>
<sequence>MSFGSAAPNAFSFGGTTSTPFSSAAGNTSTFGAAPSVSSALGATPSSIQTSHGASPGATSSAAPPNDQGFTGDTTFSSLPQYMQLRVWELHKLVRQHREYADSLNKFTTPSYSLDRFTKRLKLDILRVQNSHAEISLVASELRKQVEQLRGFTQKLQAAENGALQYGTPRAAGVETLRQSQQSHASILKEIAIQCEARLQEYDAHIQELYHKVVASRTVGGSDGFGGLSREFTPDQLATLIRLQNDALLKVAAQVAVVHEMVERLRSEWNSRTGQDPFQEMDRLAAQNEERKRKTNRLMIRSPQEQLRQSIGLSQTSIAPSFTSPPLAQPASNTSAGFSSFLPSTSASNTM</sequence>
<gene>
    <name evidence="2" type="ORF">Naga_100004g159</name>
</gene>
<evidence type="ECO:0000256" key="1">
    <source>
        <dbReference type="SAM" id="MobiDB-lite"/>
    </source>
</evidence>
<evidence type="ECO:0000313" key="3">
    <source>
        <dbReference type="Proteomes" id="UP000019335"/>
    </source>
</evidence>